<dbReference type="STRING" id="145854.GA0074692_6758"/>
<dbReference type="AlphaFoldDB" id="A0A1C6TNR0"/>
<evidence type="ECO:0000313" key="1">
    <source>
        <dbReference type="EMBL" id="SCL43195.1"/>
    </source>
</evidence>
<dbReference type="EMBL" id="FMHW01000003">
    <property type="protein sequence ID" value="SCL43195.1"/>
    <property type="molecule type" value="Genomic_DNA"/>
</dbReference>
<protein>
    <submittedName>
        <fullName evidence="1">Uncharacterized protein</fullName>
    </submittedName>
</protein>
<accession>A0A1C6TNR0</accession>
<dbReference type="RefSeq" id="WP_091654640.1">
    <property type="nucleotide sequence ID" value="NZ_FMHW01000003.1"/>
</dbReference>
<gene>
    <name evidence="1" type="ORF">GA0074692_6758</name>
</gene>
<keyword evidence="2" id="KW-1185">Reference proteome</keyword>
<dbReference type="OrthoDB" id="3405904at2"/>
<reference evidence="2" key="1">
    <citation type="submission" date="2016-06" db="EMBL/GenBank/DDBJ databases">
        <authorList>
            <person name="Varghese N."/>
            <person name="Submissions Spin"/>
        </authorList>
    </citation>
    <scope>NUCLEOTIDE SEQUENCE [LARGE SCALE GENOMIC DNA]</scope>
    <source>
        <strain evidence="2">DSM 43817</strain>
    </source>
</reference>
<evidence type="ECO:0000313" key="2">
    <source>
        <dbReference type="Proteomes" id="UP000198959"/>
    </source>
</evidence>
<proteinExistence type="predicted"/>
<name>A0A1C6TNR0_9ACTN</name>
<dbReference type="Proteomes" id="UP000198959">
    <property type="component" value="Unassembled WGS sequence"/>
</dbReference>
<organism evidence="1 2">
    <name type="scientific">Micromonospora pallida</name>
    <dbReference type="NCBI Taxonomy" id="145854"/>
    <lineage>
        <taxon>Bacteria</taxon>
        <taxon>Bacillati</taxon>
        <taxon>Actinomycetota</taxon>
        <taxon>Actinomycetes</taxon>
        <taxon>Micromonosporales</taxon>
        <taxon>Micromonosporaceae</taxon>
        <taxon>Micromonospora</taxon>
    </lineage>
</organism>
<sequence length="64" mass="6890">MTALVWNRNNVAARSGRCRHCGGSTPLRDDEGRPCHKVCAEQALTTQLETATAAYQTSTIGDPT</sequence>